<dbReference type="EC" id="2.7.7.85" evidence="10"/>
<keyword evidence="4 10" id="KW-0812">Transmembrane</keyword>
<gene>
    <name evidence="10" type="primary">dacA</name>
    <name evidence="12" type="ORF">SAMN02745728_02372</name>
</gene>
<dbReference type="PROSITE" id="PS51794">
    <property type="entry name" value="DAC"/>
    <property type="match status" value="1"/>
</dbReference>
<keyword evidence="13" id="KW-1185">Reference proteome</keyword>
<feature type="transmembrane region" description="Helical" evidence="10">
    <location>
        <begin position="12"/>
        <end position="29"/>
    </location>
</feature>
<dbReference type="SUPFAM" id="SSF143597">
    <property type="entry name" value="YojJ-like"/>
    <property type="match status" value="1"/>
</dbReference>
<organism evidence="12 13">
    <name type="scientific">Desulfovibrio litoralis DSM 11393</name>
    <dbReference type="NCBI Taxonomy" id="1121455"/>
    <lineage>
        <taxon>Bacteria</taxon>
        <taxon>Pseudomonadati</taxon>
        <taxon>Thermodesulfobacteriota</taxon>
        <taxon>Desulfovibrionia</taxon>
        <taxon>Desulfovibrionales</taxon>
        <taxon>Desulfovibrionaceae</taxon>
        <taxon>Desulfovibrio</taxon>
    </lineage>
</organism>
<evidence type="ECO:0000256" key="3">
    <source>
        <dbReference type="ARBA" id="ARBA00022679"/>
    </source>
</evidence>
<keyword evidence="3 10" id="KW-0808">Transferase</keyword>
<dbReference type="Pfam" id="PF19293">
    <property type="entry name" value="CdaA_N"/>
    <property type="match status" value="1"/>
</dbReference>
<comment type="catalytic activity">
    <reaction evidence="1 10">
        <text>2 ATP = 3',3'-c-di-AMP + 2 diphosphate</text>
        <dbReference type="Rhea" id="RHEA:35655"/>
        <dbReference type="ChEBI" id="CHEBI:30616"/>
        <dbReference type="ChEBI" id="CHEBI:33019"/>
        <dbReference type="ChEBI" id="CHEBI:71500"/>
        <dbReference type="EC" id="2.7.7.85"/>
    </reaction>
</comment>
<dbReference type="NCBIfam" id="TIGR00159">
    <property type="entry name" value="diadenylate cyclase CdaA"/>
    <property type="match status" value="1"/>
</dbReference>
<reference evidence="12 13" key="1">
    <citation type="submission" date="2016-12" db="EMBL/GenBank/DDBJ databases">
        <authorList>
            <person name="Song W.-J."/>
            <person name="Kurnit D.M."/>
        </authorList>
    </citation>
    <scope>NUCLEOTIDE SEQUENCE [LARGE SCALE GENOMIC DNA]</scope>
    <source>
        <strain evidence="12 13">DSM 11393</strain>
    </source>
</reference>
<name>A0A1M7TQN7_9BACT</name>
<dbReference type="HAMAP" id="MF_01499">
    <property type="entry name" value="DacA"/>
    <property type="match status" value="1"/>
</dbReference>
<dbReference type="Pfam" id="PF02457">
    <property type="entry name" value="DAC"/>
    <property type="match status" value="1"/>
</dbReference>
<dbReference type="RefSeq" id="WP_072698032.1">
    <property type="nucleotide sequence ID" value="NZ_FRDI01000019.1"/>
</dbReference>
<dbReference type="InterPro" id="IPR034701">
    <property type="entry name" value="CdaA"/>
</dbReference>
<keyword evidence="5 10" id="KW-0548">Nucleotidyltransferase</keyword>
<dbReference type="Proteomes" id="UP000186469">
    <property type="component" value="Unassembled WGS sequence"/>
</dbReference>
<keyword evidence="9 10" id="KW-0472">Membrane</keyword>
<dbReference type="PIRSF" id="PIRSF004793">
    <property type="entry name" value="UCP004793"/>
    <property type="match status" value="1"/>
</dbReference>
<feature type="transmembrane region" description="Helical" evidence="10">
    <location>
        <begin position="34"/>
        <end position="51"/>
    </location>
</feature>
<protein>
    <recommendedName>
        <fullName evidence="10">Diadenylate cyclase</fullName>
        <shortName evidence="10">DAC</shortName>
        <ecNumber evidence="10">2.7.7.85</ecNumber>
    </recommendedName>
    <alternativeName>
        <fullName evidence="10">Cyclic-di-AMP synthase</fullName>
        <shortName evidence="10">c-di-AMP synthase</shortName>
    </alternativeName>
</protein>
<dbReference type="InterPro" id="IPR050338">
    <property type="entry name" value="DisA"/>
</dbReference>
<evidence type="ECO:0000256" key="7">
    <source>
        <dbReference type="ARBA" id="ARBA00022840"/>
    </source>
</evidence>
<keyword evidence="6 10" id="KW-0547">Nucleotide-binding</keyword>
<dbReference type="Gene3D" id="3.40.1700.10">
    <property type="entry name" value="DNA integrity scanning protein, DisA, N-terminal domain"/>
    <property type="match status" value="1"/>
</dbReference>
<feature type="transmembrane region" description="Helical" evidence="10">
    <location>
        <begin position="57"/>
        <end position="78"/>
    </location>
</feature>
<evidence type="ECO:0000256" key="2">
    <source>
        <dbReference type="ARBA" id="ARBA00022475"/>
    </source>
</evidence>
<dbReference type="STRING" id="1121455.SAMN02745728_02372"/>
<evidence type="ECO:0000256" key="6">
    <source>
        <dbReference type="ARBA" id="ARBA00022741"/>
    </source>
</evidence>
<evidence type="ECO:0000256" key="9">
    <source>
        <dbReference type="ARBA" id="ARBA00023136"/>
    </source>
</evidence>
<dbReference type="FunFam" id="3.40.1700.10:FF:000002">
    <property type="entry name" value="Diadenylate cyclase"/>
    <property type="match status" value="1"/>
</dbReference>
<dbReference type="PANTHER" id="PTHR34185:SF1">
    <property type="entry name" value="DIADENYLATE CYCLASE"/>
    <property type="match status" value="1"/>
</dbReference>
<accession>A0A1M7TQN7</accession>
<evidence type="ECO:0000256" key="5">
    <source>
        <dbReference type="ARBA" id="ARBA00022695"/>
    </source>
</evidence>
<feature type="domain" description="DAC" evidence="11">
    <location>
        <begin position="79"/>
        <end position="240"/>
    </location>
</feature>
<comment type="similarity">
    <text evidence="10">Belongs to the adenylate cyclase family. DacA/CdaA subfamily.</text>
</comment>
<evidence type="ECO:0000256" key="10">
    <source>
        <dbReference type="HAMAP-Rule" id="MF_01499"/>
    </source>
</evidence>
<evidence type="ECO:0000256" key="1">
    <source>
        <dbReference type="ARBA" id="ARBA00000877"/>
    </source>
</evidence>
<dbReference type="PANTHER" id="PTHR34185">
    <property type="entry name" value="DIADENYLATE CYCLASE"/>
    <property type="match status" value="1"/>
</dbReference>
<evidence type="ECO:0000256" key="4">
    <source>
        <dbReference type="ARBA" id="ARBA00022692"/>
    </source>
</evidence>
<dbReference type="GO" id="GO:0005524">
    <property type="term" value="F:ATP binding"/>
    <property type="evidence" value="ECO:0007669"/>
    <property type="project" value="UniProtKB-UniRule"/>
</dbReference>
<comment type="function">
    <text evidence="10">Catalyzes the condensation of 2 ATP molecules into cyclic di-AMP (c-di-AMP), a second messenger used to regulate differing processes in different bacteria.</text>
</comment>
<evidence type="ECO:0000313" key="13">
    <source>
        <dbReference type="Proteomes" id="UP000186469"/>
    </source>
</evidence>
<proteinExistence type="inferred from homology"/>
<comment type="caution">
    <text evidence="10">Lacks conserved residue(s) required for the propagation of feature annotation.</text>
</comment>
<dbReference type="GO" id="GO:0004016">
    <property type="term" value="F:adenylate cyclase activity"/>
    <property type="evidence" value="ECO:0007669"/>
    <property type="project" value="UniProtKB-UniRule"/>
</dbReference>
<keyword evidence="2 10" id="KW-1003">Cell membrane</keyword>
<dbReference type="InterPro" id="IPR036888">
    <property type="entry name" value="DNA_integrity_DisA_N_sf"/>
</dbReference>
<evidence type="ECO:0000259" key="11">
    <source>
        <dbReference type="PROSITE" id="PS51794"/>
    </source>
</evidence>
<dbReference type="AlphaFoldDB" id="A0A1M7TQN7"/>
<dbReference type="GO" id="GO:0106408">
    <property type="term" value="F:diadenylate cyclase activity"/>
    <property type="evidence" value="ECO:0007669"/>
    <property type="project" value="UniProtKB-EC"/>
</dbReference>
<dbReference type="InterPro" id="IPR045585">
    <property type="entry name" value="CdaA_N"/>
</dbReference>
<evidence type="ECO:0000313" key="12">
    <source>
        <dbReference type="EMBL" id="SHN73010.1"/>
    </source>
</evidence>
<keyword evidence="8 10" id="KW-1133">Transmembrane helix</keyword>
<sequence>MFLSFSIDWRDIIDILIVTFILYRFLTIVRGKRVLSIIYGVLILNLVYIASNELGLYTLNWLLSYFLGSLFLVVVIIFQKDIRTALATMGANNIFLRFFSKSKNEHNSMIDSVVRSASKMAGQSIGALIVIEKNMQLGEFLTKGVMLNADVSSDLLQAIFYPKNPLHDGAAIIRKDKILAAACILPLSSKQGKESFGTRHRAAIGISEESDAVVVVVSEERGEVSVVYKANLEVVSNLRHLSEILKTYLELK</sequence>
<dbReference type="OrthoDB" id="9807385at2"/>
<keyword evidence="7 10" id="KW-0067">ATP-binding</keyword>
<evidence type="ECO:0000256" key="8">
    <source>
        <dbReference type="ARBA" id="ARBA00022989"/>
    </source>
</evidence>
<dbReference type="InterPro" id="IPR014046">
    <property type="entry name" value="C-di-AMP_synthase"/>
</dbReference>
<dbReference type="GO" id="GO:0006171">
    <property type="term" value="P:cAMP biosynthetic process"/>
    <property type="evidence" value="ECO:0007669"/>
    <property type="project" value="InterPro"/>
</dbReference>
<dbReference type="InterPro" id="IPR003390">
    <property type="entry name" value="DNA_integrity_scan_DisA_N"/>
</dbReference>
<comment type="subunit">
    <text evidence="10">Probably a homodimer.</text>
</comment>
<dbReference type="EMBL" id="FRDI01000019">
    <property type="protein sequence ID" value="SHN73010.1"/>
    <property type="molecule type" value="Genomic_DNA"/>
</dbReference>